<name>A0A6S7GTJ5_PARCT</name>
<dbReference type="GO" id="GO:0003676">
    <property type="term" value="F:nucleic acid binding"/>
    <property type="evidence" value="ECO:0007669"/>
    <property type="project" value="InterPro"/>
</dbReference>
<gene>
    <name evidence="1" type="ORF">PACLA_8A046039</name>
</gene>
<dbReference type="PANTHER" id="PTHR47331:SF5">
    <property type="entry name" value="RIBONUCLEASE H"/>
    <property type="match status" value="1"/>
</dbReference>
<protein>
    <submittedName>
        <fullName evidence="1">Retrovirus-related Pol poly from transposon</fullName>
    </submittedName>
</protein>
<keyword evidence="2" id="KW-1185">Reference proteome</keyword>
<dbReference type="EMBL" id="CACRXK020002576">
    <property type="protein sequence ID" value="CAB3994985.1"/>
    <property type="molecule type" value="Genomic_DNA"/>
</dbReference>
<dbReference type="AlphaFoldDB" id="A0A6S7GTJ5"/>
<dbReference type="PANTHER" id="PTHR47331">
    <property type="entry name" value="PHD-TYPE DOMAIN-CONTAINING PROTEIN"/>
    <property type="match status" value="1"/>
</dbReference>
<dbReference type="InterPro" id="IPR005312">
    <property type="entry name" value="DUF1759"/>
</dbReference>
<dbReference type="Pfam" id="PF03564">
    <property type="entry name" value="DUF1759"/>
    <property type="match status" value="1"/>
</dbReference>
<evidence type="ECO:0000313" key="2">
    <source>
        <dbReference type="Proteomes" id="UP001152795"/>
    </source>
</evidence>
<dbReference type="InterPro" id="IPR001878">
    <property type="entry name" value="Znf_CCHC"/>
</dbReference>
<organism evidence="1 2">
    <name type="scientific">Paramuricea clavata</name>
    <name type="common">Red gorgonian</name>
    <name type="synonym">Violescent sea-whip</name>
    <dbReference type="NCBI Taxonomy" id="317549"/>
    <lineage>
        <taxon>Eukaryota</taxon>
        <taxon>Metazoa</taxon>
        <taxon>Cnidaria</taxon>
        <taxon>Anthozoa</taxon>
        <taxon>Octocorallia</taxon>
        <taxon>Malacalcyonacea</taxon>
        <taxon>Plexauridae</taxon>
        <taxon>Paramuricea</taxon>
    </lineage>
</organism>
<dbReference type="OrthoDB" id="416987at2759"/>
<sequence>MDELTKKKRIRAGHRGSATKIVSKIKEKLTNYNSEGETDKNALKQLRDTLKDKIEALKNLDATIIELLSDSKDEDAEEELAKEIEESDDIIADMQKVILDISDVTNEAIVQSATVTDDTTLNSSLSSETKKIIRAKLPKLEVKKFGGKLQEWQEFWDSFDSAVNQNEGLADVDKFAYLRSLLIEPARSAISGFALTSAYYNEAIDLLKRRYGKKNAIQKAHIQELMNMKPVCNDRDTEKLRKLYDTCETNYRGLKALGVDETAYSTIVVPEILEKLPESFRLTITRDTNFSEWSMTEVMDAFLKEIELREAHKPTTEKPENHERRKNNIYGHAGGSAAALFTRQGHGNYGRITCAYCLGEHSHENCKKITDINERKQLIRKYGRCFICLKKGHISKNCSSNVNCNACGKRHHRSVCEGTGVPTDHVQSNHSILGSQSRVALQTAQALVKGVKGSPKVRVLFDTGSHKSFVSRKVVKAAGVPAKRKEWIEIKSFGQEKAEGKLHDVFELEVLPVTGGESVKIEAYGVEYVSQIRNEHVELKKRDYSHLQGLWFSDVCKENEVLEIEVLIGADYLWCFQEGNVVRGKADEPVAVQTRLGWVLSGPMKVSGSGNETNSMHVVDVNFLAQDNSSCTKLDDFIHRLWDFETLGIRQEDDAHESLKDSIKFNGTRYSVKLPWKEGHSALPSNYNISLKRLKGQLGRLKKEPEILEEYDSVIKEQLEKGIIEPVIELERAEKIH</sequence>
<comment type="caution">
    <text evidence="1">The sequence shown here is derived from an EMBL/GenBank/DDBJ whole genome shotgun (WGS) entry which is preliminary data.</text>
</comment>
<proteinExistence type="predicted"/>
<accession>A0A6S7GTJ5</accession>
<evidence type="ECO:0000313" key="1">
    <source>
        <dbReference type="EMBL" id="CAB3994985.1"/>
    </source>
</evidence>
<dbReference type="Proteomes" id="UP001152795">
    <property type="component" value="Unassembled WGS sequence"/>
</dbReference>
<reference evidence="1" key="1">
    <citation type="submission" date="2020-04" db="EMBL/GenBank/DDBJ databases">
        <authorList>
            <person name="Alioto T."/>
            <person name="Alioto T."/>
            <person name="Gomez Garrido J."/>
        </authorList>
    </citation>
    <scope>NUCLEOTIDE SEQUENCE</scope>
    <source>
        <strain evidence="1">A484AB</strain>
    </source>
</reference>
<dbReference type="PROSITE" id="PS50158">
    <property type="entry name" value="ZF_CCHC"/>
    <property type="match status" value="1"/>
</dbReference>
<dbReference type="SMART" id="SM00343">
    <property type="entry name" value="ZnF_C2HC"/>
    <property type="match status" value="1"/>
</dbReference>
<dbReference type="GO" id="GO:0008270">
    <property type="term" value="F:zinc ion binding"/>
    <property type="evidence" value="ECO:0007669"/>
    <property type="project" value="InterPro"/>
</dbReference>